<keyword evidence="1" id="KW-0418">Kinase</keyword>
<keyword evidence="1" id="KW-0675">Receptor</keyword>
<proteinExistence type="predicted"/>
<dbReference type="GO" id="GO:0016301">
    <property type="term" value="F:kinase activity"/>
    <property type="evidence" value="ECO:0007669"/>
    <property type="project" value="UniProtKB-KW"/>
</dbReference>
<keyword evidence="1" id="KW-0808">Transferase</keyword>
<name>A0A834WKH8_9FABA</name>
<dbReference type="AlphaFoldDB" id="A0A834WKH8"/>
<dbReference type="InterPro" id="IPR011009">
    <property type="entry name" value="Kinase-like_dom_sf"/>
</dbReference>
<evidence type="ECO:0000313" key="1">
    <source>
        <dbReference type="EMBL" id="KAF7826640.1"/>
    </source>
</evidence>
<dbReference type="OrthoDB" id="1681843at2759"/>
<sequence>MWKKKHCDFQNHRERDFHIIINQLMQGKKDQGGPIRKEPWKAEVLLITHINKYGSIAWQPPLHSLSSPEEYVYTLKVDEKNDVHSFAVVFLELITGRKPVGEFGDGVDIVQ</sequence>
<gene>
    <name evidence="1" type="ORF">G2W53_017804</name>
</gene>
<evidence type="ECO:0000313" key="2">
    <source>
        <dbReference type="Proteomes" id="UP000634136"/>
    </source>
</evidence>
<reference evidence="1" key="1">
    <citation type="submission" date="2020-09" db="EMBL/GenBank/DDBJ databases">
        <title>Genome-Enabled Discovery of Anthraquinone Biosynthesis in Senna tora.</title>
        <authorList>
            <person name="Kang S.-H."/>
            <person name="Pandey R.P."/>
            <person name="Lee C.-M."/>
            <person name="Sim J.-S."/>
            <person name="Jeong J.-T."/>
            <person name="Choi B.-S."/>
            <person name="Jung M."/>
            <person name="Ginzburg D."/>
            <person name="Zhao K."/>
            <person name="Won S.Y."/>
            <person name="Oh T.-J."/>
            <person name="Yu Y."/>
            <person name="Kim N.-H."/>
            <person name="Lee O.R."/>
            <person name="Lee T.-H."/>
            <person name="Bashyal P."/>
            <person name="Kim T.-S."/>
            <person name="Lee W.-H."/>
            <person name="Kawkins C."/>
            <person name="Kim C.-K."/>
            <person name="Kim J.S."/>
            <person name="Ahn B.O."/>
            <person name="Rhee S.Y."/>
            <person name="Sohng J.K."/>
        </authorList>
    </citation>
    <scope>NUCLEOTIDE SEQUENCE</scope>
    <source>
        <tissue evidence="1">Leaf</tissue>
    </source>
</reference>
<comment type="caution">
    <text evidence="1">The sequence shown here is derived from an EMBL/GenBank/DDBJ whole genome shotgun (WGS) entry which is preliminary data.</text>
</comment>
<dbReference type="SUPFAM" id="SSF56112">
    <property type="entry name" value="Protein kinase-like (PK-like)"/>
    <property type="match status" value="1"/>
</dbReference>
<organism evidence="1 2">
    <name type="scientific">Senna tora</name>
    <dbReference type="NCBI Taxonomy" id="362788"/>
    <lineage>
        <taxon>Eukaryota</taxon>
        <taxon>Viridiplantae</taxon>
        <taxon>Streptophyta</taxon>
        <taxon>Embryophyta</taxon>
        <taxon>Tracheophyta</taxon>
        <taxon>Spermatophyta</taxon>
        <taxon>Magnoliopsida</taxon>
        <taxon>eudicotyledons</taxon>
        <taxon>Gunneridae</taxon>
        <taxon>Pentapetalae</taxon>
        <taxon>rosids</taxon>
        <taxon>fabids</taxon>
        <taxon>Fabales</taxon>
        <taxon>Fabaceae</taxon>
        <taxon>Caesalpinioideae</taxon>
        <taxon>Cassia clade</taxon>
        <taxon>Senna</taxon>
    </lineage>
</organism>
<dbReference type="Gene3D" id="1.10.510.10">
    <property type="entry name" value="Transferase(Phosphotransferase) domain 1"/>
    <property type="match status" value="1"/>
</dbReference>
<dbReference type="EMBL" id="JAAIUW010000006">
    <property type="protein sequence ID" value="KAF7826640.1"/>
    <property type="molecule type" value="Genomic_DNA"/>
</dbReference>
<accession>A0A834WKH8</accession>
<dbReference type="Proteomes" id="UP000634136">
    <property type="component" value="Unassembled WGS sequence"/>
</dbReference>
<protein>
    <submittedName>
        <fullName evidence="1">Leucine-rich repeat receptor-like serine/threonine-protein kinase BAM1</fullName>
    </submittedName>
</protein>
<keyword evidence="2" id="KW-1185">Reference proteome</keyword>